<dbReference type="InterPro" id="IPR025530">
    <property type="entry name" value="DUF4417"/>
</dbReference>
<dbReference type="AlphaFoldDB" id="A0A1M4S7B8"/>
<proteinExistence type="predicted"/>
<name>A0A1M4S7B8_9FIRM</name>
<reference evidence="1 2" key="1">
    <citation type="submission" date="2016-11" db="EMBL/GenBank/DDBJ databases">
        <authorList>
            <person name="Jaros S."/>
            <person name="Januszkiewicz K."/>
            <person name="Wedrychowicz H."/>
        </authorList>
    </citation>
    <scope>NUCLEOTIDE SEQUENCE [LARGE SCALE GENOMIC DNA]</scope>
    <source>
        <strain evidence="1 2">DSM 10502</strain>
    </source>
</reference>
<dbReference type="Pfam" id="PF14386">
    <property type="entry name" value="DUF4417"/>
    <property type="match status" value="1"/>
</dbReference>
<keyword evidence="2" id="KW-1185">Reference proteome</keyword>
<organism evidence="1 2">
    <name type="scientific">Schwartzia succinivorans DSM 10502</name>
    <dbReference type="NCBI Taxonomy" id="1123243"/>
    <lineage>
        <taxon>Bacteria</taxon>
        <taxon>Bacillati</taxon>
        <taxon>Bacillota</taxon>
        <taxon>Negativicutes</taxon>
        <taxon>Selenomonadales</taxon>
        <taxon>Selenomonadaceae</taxon>
        <taxon>Schwartzia</taxon>
    </lineage>
</organism>
<evidence type="ECO:0000313" key="1">
    <source>
        <dbReference type="EMBL" id="SHE28092.1"/>
    </source>
</evidence>
<dbReference type="Proteomes" id="UP000184404">
    <property type="component" value="Unassembled WGS sequence"/>
</dbReference>
<sequence length="238" mass="27215">MPVYENVEYVRIVHPLPKYVDRDVYGIPFVEIDSIDISNLNNGKWLINLNNASSNDNNACKKIVHGFSNDEVLMRQYNNPYNFLQKIGRYYAVATLDFSMDDTFTAAQIIDATFRNRWSGAFLQANGKKVIPTVGWTTEEYFDITFSGLRNGGTFIISTLGTHSVNDGQGFLTGYHELRRRFPDSKLICVGNPFSGMDSDVCYILFDESFGSWDKYQKYWQPAMFNWDRSVAEFAGGM</sequence>
<dbReference type="OrthoDB" id="9800801at2"/>
<gene>
    <name evidence="1" type="ORF">SAMN02745190_00002</name>
</gene>
<evidence type="ECO:0000313" key="2">
    <source>
        <dbReference type="Proteomes" id="UP000184404"/>
    </source>
</evidence>
<dbReference type="RefSeq" id="WP_072934146.1">
    <property type="nucleotide sequence ID" value="NZ_FQUG01000002.1"/>
</dbReference>
<accession>A0A1M4S7B8</accession>
<dbReference type="EMBL" id="FQUG01000002">
    <property type="protein sequence ID" value="SHE28092.1"/>
    <property type="molecule type" value="Genomic_DNA"/>
</dbReference>
<protein>
    <submittedName>
        <fullName evidence="1">Uncharacterized protein</fullName>
    </submittedName>
</protein>
<dbReference type="STRING" id="1123243.SAMN02745190_00002"/>